<protein>
    <recommendedName>
        <fullName evidence="3">Cyclin N-terminal domain-containing protein</fullName>
    </recommendedName>
</protein>
<sequence length="251" mass="27567">MSISGIDAYKIIWPPPIDTFVEHYGWAQAAKTGARFLSTLLDCLGTLPSTDPTAINPDPLNFIGLALHRSCLPLCVHQYAVHLIWRVKSLNPEFSPRHAHGKYLTALMLATKQSHDGIYSLDDWAWIGQDIFETSQLRGNEWRMCERLGWKFLVHPMDLVRFAWTMEVEYGELDEGAPCGNMDCPESRLGLGRLFSASTASLSSLSSSSCHSLSSPWSGWGETTLSGSSMSTPGSVGLVCKSSSPSPFILA</sequence>
<dbReference type="EMBL" id="CAJMWT010001947">
    <property type="protein sequence ID" value="CAE6426619.1"/>
    <property type="molecule type" value="Genomic_DNA"/>
</dbReference>
<accession>A0A8H3AMP5</accession>
<dbReference type="CDD" id="cd20557">
    <property type="entry name" value="CYCLIN_ScPCL1-like"/>
    <property type="match status" value="1"/>
</dbReference>
<evidence type="ECO:0000313" key="2">
    <source>
        <dbReference type="Proteomes" id="UP000663843"/>
    </source>
</evidence>
<evidence type="ECO:0000313" key="1">
    <source>
        <dbReference type="EMBL" id="CAE6426619.1"/>
    </source>
</evidence>
<proteinExistence type="predicted"/>
<organism evidence="1 2">
    <name type="scientific">Rhizoctonia solani</name>
    <dbReference type="NCBI Taxonomy" id="456999"/>
    <lineage>
        <taxon>Eukaryota</taxon>
        <taxon>Fungi</taxon>
        <taxon>Dikarya</taxon>
        <taxon>Basidiomycota</taxon>
        <taxon>Agaricomycotina</taxon>
        <taxon>Agaricomycetes</taxon>
        <taxon>Cantharellales</taxon>
        <taxon>Ceratobasidiaceae</taxon>
        <taxon>Rhizoctonia</taxon>
    </lineage>
</organism>
<dbReference type="SUPFAM" id="SSF47954">
    <property type="entry name" value="Cyclin-like"/>
    <property type="match status" value="1"/>
</dbReference>
<dbReference type="Gene3D" id="1.10.472.10">
    <property type="entry name" value="Cyclin-like"/>
    <property type="match status" value="1"/>
</dbReference>
<dbReference type="AlphaFoldDB" id="A0A8H3AMP5"/>
<gene>
    <name evidence="1" type="ORF">RDB_LOCUS59111</name>
</gene>
<dbReference type="Proteomes" id="UP000663843">
    <property type="component" value="Unassembled WGS sequence"/>
</dbReference>
<reference evidence="1" key="1">
    <citation type="submission" date="2021-01" db="EMBL/GenBank/DDBJ databases">
        <authorList>
            <person name="Kaushik A."/>
        </authorList>
    </citation>
    <scope>NUCLEOTIDE SEQUENCE</scope>
    <source>
        <strain evidence="1">AG2-2IIIB</strain>
    </source>
</reference>
<name>A0A8H3AMP5_9AGAM</name>
<dbReference type="InterPro" id="IPR036915">
    <property type="entry name" value="Cyclin-like_sf"/>
</dbReference>
<evidence type="ECO:0008006" key="3">
    <source>
        <dbReference type="Google" id="ProtNLM"/>
    </source>
</evidence>
<comment type="caution">
    <text evidence="1">The sequence shown here is derived from an EMBL/GenBank/DDBJ whole genome shotgun (WGS) entry which is preliminary data.</text>
</comment>